<name>A0A1I3SCZ8_9BURK</name>
<dbReference type="PANTHER" id="PTHR43190:SF3">
    <property type="entry name" value="N-ACETYL-D-GLUCOSAMINE KINASE"/>
    <property type="match status" value="1"/>
</dbReference>
<dbReference type="SUPFAM" id="SSF53067">
    <property type="entry name" value="Actin-like ATPase domain"/>
    <property type="match status" value="2"/>
</dbReference>
<dbReference type="EMBL" id="FOQU01000008">
    <property type="protein sequence ID" value="SFJ56605.1"/>
    <property type="molecule type" value="Genomic_DNA"/>
</dbReference>
<dbReference type="Gene3D" id="3.30.420.40">
    <property type="match status" value="2"/>
</dbReference>
<dbReference type="AlphaFoldDB" id="A0A1I3SCZ8"/>
<dbReference type="CDD" id="cd24082">
    <property type="entry name" value="ASKHA_NBD_GspK-like"/>
    <property type="match status" value="1"/>
</dbReference>
<dbReference type="InterPro" id="IPR002731">
    <property type="entry name" value="ATPase_BadF"/>
</dbReference>
<evidence type="ECO:0000313" key="2">
    <source>
        <dbReference type="EMBL" id="SFJ56605.1"/>
    </source>
</evidence>
<protein>
    <submittedName>
        <fullName evidence="2">Glucosamine kinase</fullName>
    </submittedName>
</protein>
<keyword evidence="2" id="KW-0418">Kinase</keyword>
<gene>
    <name evidence="2" type="ORF">SAMN05192543_108151</name>
</gene>
<evidence type="ECO:0000313" key="3">
    <source>
        <dbReference type="Proteomes" id="UP000199548"/>
    </source>
</evidence>
<dbReference type="RefSeq" id="WP_091017199.1">
    <property type="nucleotide sequence ID" value="NZ_CP041745.1"/>
</dbReference>
<reference evidence="2 3" key="1">
    <citation type="submission" date="2016-10" db="EMBL/GenBank/DDBJ databases">
        <authorList>
            <person name="de Groot N.N."/>
        </authorList>
    </citation>
    <scope>NUCLEOTIDE SEQUENCE [LARGE SCALE GENOMIC DNA]</scope>
    <source>
        <strain evidence="2 3">LMG 23650</strain>
    </source>
</reference>
<dbReference type="GO" id="GO:0016301">
    <property type="term" value="F:kinase activity"/>
    <property type="evidence" value="ECO:0007669"/>
    <property type="project" value="UniProtKB-KW"/>
</dbReference>
<accession>A0A1I3SCZ8</accession>
<evidence type="ECO:0000259" key="1">
    <source>
        <dbReference type="Pfam" id="PF01869"/>
    </source>
</evidence>
<sequence length="294" mass="29762">MNTDFFLLGIDGGGTGTRVILGDAEGRVLAQASSGPSGLGLGVERAWESIEAGCAGAFAAAGLTYDRSRCVLGCGLAGTVNRDWLAAFHAAAPQLAGLAVESDAYTTLLGAHGGEPGVIVAIGTGSIAAVLDREGACRIVGGFGFPSGDEASGAWLGVRGIVHAQQAADGRVPVDAFAQALLAHAGATDTEGLIVWLCEANQTAYATLAPVILAHREHPFAARLLAHAGAEIGRMIAALDSSNTMPVALCGGLAEPLRPCVPSAYQHRLRTPLADSAHGGLQLAQREAARIAGK</sequence>
<dbReference type="PANTHER" id="PTHR43190">
    <property type="entry name" value="N-ACETYL-D-GLUCOSAMINE KINASE"/>
    <property type="match status" value="1"/>
</dbReference>
<proteinExistence type="predicted"/>
<dbReference type="Pfam" id="PF01869">
    <property type="entry name" value="BcrAD_BadFG"/>
    <property type="match status" value="1"/>
</dbReference>
<feature type="domain" description="ATPase BadF/BadG/BcrA/BcrD type" evidence="1">
    <location>
        <begin position="8"/>
        <end position="255"/>
    </location>
</feature>
<dbReference type="Proteomes" id="UP000199548">
    <property type="component" value="Unassembled WGS sequence"/>
</dbReference>
<keyword evidence="3" id="KW-1185">Reference proteome</keyword>
<organism evidence="2 3">
    <name type="scientific">Paraburkholderia megapolitana</name>
    <dbReference type="NCBI Taxonomy" id="420953"/>
    <lineage>
        <taxon>Bacteria</taxon>
        <taxon>Pseudomonadati</taxon>
        <taxon>Pseudomonadota</taxon>
        <taxon>Betaproteobacteria</taxon>
        <taxon>Burkholderiales</taxon>
        <taxon>Burkholderiaceae</taxon>
        <taxon>Paraburkholderia</taxon>
    </lineage>
</organism>
<dbReference type="InterPro" id="IPR043129">
    <property type="entry name" value="ATPase_NBD"/>
</dbReference>
<dbReference type="STRING" id="420953.SAMN05192543_108151"/>
<dbReference type="OrthoDB" id="9816014at2"/>
<dbReference type="InterPro" id="IPR052519">
    <property type="entry name" value="Euk-type_GlcNAc_Kinase"/>
</dbReference>
<keyword evidence="2" id="KW-0808">Transferase</keyword>